<dbReference type="Gene3D" id="3.30.160.60">
    <property type="entry name" value="Classic Zinc Finger"/>
    <property type="match status" value="2"/>
</dbReference>
<keyword evidence="4 7" id="KW-0863">Zinc-finger</keyword>
<evidence type="ECO:0000256" key="5">
    <source>
        <dbReference type="ARBA" id="ARBA00022833"/>
    </source>
</evidence>
<evidence type="ECO:0000256" key="6">
    <source>
        <dbReference type="ARBA" id="ARBA00023242"/>
    </source>
</evidence>
<evidence type="ECO:0000256" key="8">
    <source>
        <dbReference type="SAM" id="MobiDB-lite"/>
    </source>
</evidence>
<dbReference type="PANTHER" id="PTHR24406">
    <property type="entry name" value="TRANSCRIPTIONAL REPRESSOR CTCFL-RELATED"/>
    <property type="match status" value="1"/>
</dbReference>
<dbReference type="InterPro" id="IPR050888">
    <property type="entry name" value="ZnF_C2H2-type_TF"/>
</dbReference>
<name>A0AAV5UEZ9_9BILA</name>
<accession>A0AAV5UEZ9</accession>
<feature type="domain" description="C2H2-type" evidence="9">
    <location>
        <begin position="531"/>
        <end position="559"/>
    </location>
</feature>
<feature type="non-terminal residue" evidence="10">
    <location>
        <position position="1"/>
    </location>
</feature>
<comment type="caution">
    <text evidence="10">The sequence shown here is derived from an EMBL/GenBank/DDBJ whole genome shotgun (WGS) entry which is preliminary data.</text>
</comment>
<feature type="compositionally biased region" description="Basic and acidic residues" evidence="8">
    <location>
        <begin position="466"/>
        <end position="476"/>
    </location>
</feature>
<evidence type="ECO:0000256" key="4">
    <source>
        <dbReference type="ARBA" id="ARBA00022771"/>
    </source>
</evidence>
<dbReference type="Proteomes" id="UP001432027">
    <property type="component" value="Unassembled WGS sequence"/>
</dbReference>
<feature type="region of interest" description="Disordered" evidence="8">
    <location>
        <begin position="700"/>
        <end position="719"/>
    </location>
</feature>
<proteinExistence type="predicted"/>
<evidence type="ECO:0000313" key="11">
    <source>
        <dbReference type="Proteomes" id="UP001432027"/>
    </source>
</evidence>
<feature type="region of interest" description="Disordered" evidence="8">
    <location>
        <begin position="421"/>
        <end position="476"/>
    </location>
</feature>
<feature type="region of interest" description="Disordered" evidence="8">
    <location>
        <begin position="16"/>
        <end position="39"/>
    </location>
</feature>
<sequence length="943" mass="107007">DDNEAFMEGEFLDELVNVNPDDNPGPSHHLVETPDETNKDAVEYAKKGDDDEDDYEEEEIQGTIIQGEDGQFYVMMDEEDAEALEVDDNPDTVTFEEDQLVFQSNPIDPNAGVKRHRAALAILQDTEEGGAVEYIQILDDVNGFDGGPQIDLAVGAIQTAEANDDHILHHGMVMEPLPQGMKMRRQRVYGSCRCPECGQSFVNTARLERHLAVHQVFGSFLCPLCGKTYKYEYNLFYHWRRTCRDLNELMSQDDRRTMDVNALRALVEEVASKKAEFGPIEIGISQSVLFQTGPLARLEMPSNPLAGKRGATCRACGVIVHTHHLPTHLDLHKGVANISPDARSVVGGYYCDLCGLMFRQHFNLIKHWRSACAEIQANLPEDIDLTLDDGQLKDMVRELLKRASTNDAVLSDAAQIAAQRERERLKTVEGRGRRDGGENADGAPYNEDMADDDMRRDREQDEADGDDRRGFDERDITVTSTRNTDFADDQGAVFADDFEDDELLTMGEEAAIGTGGAIANRTKWNMAGGPIQCSECFRSFANQGRLERHMAGFHASHGSHHCALCGNRFKYDYNLLYHYRKSCPYTKTFIDKDVRDQMDAVNLRKLIRSLAAKELRLQPQTRPVQRLPKPATVQSNDAIARRDMMRPILENAPHVLTQPRRGMNGKQCPVCSIMFYQDSAIERHMSMRHGMQYSADEEYDRDDDQHRFEEEEATSARGTKLVNKKGDEEVYDEDEAPPTLEMQQPGGEMVMQKEASSRGRFLSTSLSDHHQHLDGALDPHDVEEMYERGEIRNGDTIYIQEDGRRVEYTVNDETAEMYEGEERDDEADEAEAYADEERLRREQQQQMWMIQRPSQLQRRFPAGGEQQMRQQQVAASRPSTSAAAAAAGRKRVRETSIWDDDDLLEEDEEVVRMQREVDRRRMEDAARSGSVTSRGRLVPRRGD</sequence>
<dbReference type="AlphaFoldDB" id="A0AAV5UEZ9"/>
<dbReference type="PROSITE" id="PS50157">
    <property type="entry name" value="ZINC_FINGER_C2H2_2"/>
    <property type="match status" value="3"/>
</dbReference>
<dbReference type="PROSITE" id="PS00028">
    <property type="entry name" value="ZINC_FINGER_C2H2_1"/>
    <property type="match status" value="3"/>
</dbReference>
<keyword evidence="5" id="KW-0862">Zinc</keyword>
<feature type="compositionally biased region" description="Low complexity" evidence="8">
    <location>
        <begin position="874"/>
        <end position="887"/>
    </location>
</feature>
<evidence type="ECO:0000256" key="2">
    <source>
        <dbReference type="ARBA" id="ARBA00022723"/>
    </source>
</evidence>
<dbReference type="SUPFAM" id="SSF57667">
    <property type="entry name" value="beta-beta-alpha zinc fingers"/>
    <property type="match status" value="2"/>
</dbReference>
<feature type="region of interest" description="Disordered" evidence="8">
    <location>
        <begin position="812"/>
        <end position="831"/>
    </location>
</feature>
<dbReference type="SMART" id="SM00355">
    <property type="entry name" value="ZnF_C2H2"/>
    <property type="match status" value="7"/>
</dbReference>
<dbReference type="EMBL" id="BTSX01000006">
    <property type="protein sequence ID" value="GMT04949.1"/>
    <property type="molecule type" value="Genomic_DNA"/>
</dbReference>
<evidence type="ECO:0000256" key="7">
    <source>
        <dbReference type="PROSITE-ProRule" id="PRU00042"/>
    </source>
</evidence>
<keyword evidence="11" id="KW-1185">Reference proteome</keyword>
<organism evidence="10 11">
    <name type="scientific">Pristionchus entomophagus</name>
    <dbReference type="NCBI Taxonomy" id="358040"/>
    <lineage>
        <taxon>Eukaryota</taxon>
        <taxon>Metazoa</taxon>
        <taxon>Ecdysozoa</taxon>
        <taxon>Nematoda</taxon>
        <taxon>Chromadorea</taxon>
        <taxon>Rhabditida</taxon>
        <taxon>Rhabditina</taxon>
        <taxon>Diplogasteromorpha</taxon>
        <taxon>Diplogasteroidea</taxon>
        <taxon>Neodiplogasteridae</taxon>
        <taxon>Pristionchus</taxon>
    </lineage>
</organism>
<keyword evidence="2" id="KW-0479">Metal-binding</keyword>
<dbReference type="GO" id="GO:0005634">
    <property type="term" value="C:nucleus"/>
    <property type="evidence" value="ECO:0007669"/>
    <property type="project" value="UniProtKB-SubCell"/>
</dbReference>
<dbReference type="InterPro" id="IPR013087">
    <property type="entry name" value="Znf_C2H2_type"/>
</dbReference>
<feature type="compositionally biased region" description="Basic and acidic residues" evidence="8">
    <location>
        <begin position="916"/>
        <end position="926"/>
    </location>
</feature>
<feature type="domain" description="C2H2-type" evidence="9">
    <location>
        <begin position="192"/>
        <end position="214"/>
    </location>
</feature>
<keyword evidence="6" id="KW-0539">Nucleus</keyword>
<evidence type="ECO:0000256" key="3">
    <source>
        <dbReference type="ARBA" id="ARBA00022737"/>
    </source>
</evidence>
<protein>
    <recommendedName>
        <fullName evidence="9">C2H2-type domain-containing protein</fullName>
    </recommendedName>
</protein>
<dbReference type="InterPro" id="IPR036236">
    <property type="entry name" value="Znf_C2H2_sf"/>
</dbReference>
<reference evidence="10" key="1">
    <citation type="submission" date="2023-10" db="EMBL/GenBank/DDBJ databases">
        <title>Genome assembly of Pristionchus species.</title>
        <authorList>
            <person name="Yoshida K."/>
            <person name="Sommer R.J."/>
        </authorList>
    </citation>
    <scope>NUCLEOTIDE SEQUENCE</scope>
    <source>
        <strain evidence="10">RS0144</strain>
    </source>
</reference>
<feature type="compositionally biased region" description="Acidic residues" evidence="8">
    <location>
        <begin position="813"/>
        <end position="831"/>
    </location>
</feature>
<feature type="compositionally biased region" description="Basic and acidic residues" evidence="8">
    <location>
        <begin position="421"/>
        <end position="437"/>
    </location>
</feature>
<comment type="subcellular location">
    <subcellularLocation>
        <location evidence="1">Nucleus</location>
    </subcellularLocation>
</comment>
<dbReference type="GO" id="GO:0008270">
    <property type="term" value="F:zinc ion binding"/>
    <property type="evidence" value="ECO:0007669"/>
    <property type="project" value="UniProtKB-KW"/>
</dbReference>
<dbReference type="Pfam" id="PF00096">
    <property type="entry name" value="zf-C2H2"/>
    <property type="match status" value="4"/>
</dbReference>
<feature type="region of interest" description="Disordered" evidence="8">
    <location>
        <begin position="859"/>
        <end position="895"/>
    </location>
</feature>
<evidence type="ECO:0000313" key="10">
    <source>
        <dbReference type="EMBL" id="GMT04949.1"/>
    </source>
</evidence>
<gene>
    <name evidence="10" type="ORF">PENTCL1PPCAC_27123</name>
</gene>
<evidence type="ECO:0000259" key="9">
    <source>
        <dbReference type="PROSITE" id="PS50157"/>
    </source>
</evidence>
<evidence type="ECO:0000256" key="1">
    <source>
        <dbReference type="ARBA" id="ARBA00004123"/>
    </source>
</evidence>
<keyword evidence="3" id="KW-0677">Repeat</keyword>
<feature type="domain" description="C2H2-type" evidence="9">
    <location>
        <begin position="349"/>
        <end position="376"/>
    </location>
</feature>
<feature type="region of interest" description="Disordered" evidence="8">
    <location>
        <begin position="916"/>
        <end position="943"/>
    </location>
</feature>
<feature type="region of interest" description="Disordered" evidence="8">
    <location>
        <begin position="724"/>
        <end position="743"/>
    </location>
</feature>
<feature type="compositionally biased region" description="Basic and acidic residues" evidence="8">
    <location>
        <begin position="29"/>
        <end position="39"/>
    </location>
</feature>